<name>A0A644UE95_9ZZZZ</name>
<comment type="caution">
    <text evidence="3">The sequence shown here is derived from an EMBL/GenBank/DDBJ whole genome shotgun (WGS) entry which is preliminary data.</text>
</comment>
<dbReference type="PANTHER" id="PTHR43513">
    <property type="entry name" value="DIHYDROOROTATE DEHYDROGENASE B (NAD(+)), ELECTRON TRANSFER SUBUNIT"/>
    <property type="match status" value="1"/>
</dbReference>
<gene>
    <name evidence="3" type="primary">pyrK_7</name>
    <name evidence="3" type="ORF">SDC9_23024</name>
</gene>
<dbReference type="Pfam" id="PF10418">
    <property type="entry name" value="DHODB_Fe-S_bind"/>
    <property type="match status" value="1"/>
</dbReference>
<dbReference type="SUPFAM" id="SSF63380">
    <property type="entry name" value="Riboflavin synthase domain-like"/>
    <property type="match status" value="1"/>
</dbReference>
<dbReference type="InterPro" id="IPR019480">
    <property type="entry name" value="Dihydroorotate_DH_Fe-S-bd"/>
</dbReference>
<evidence type="ECO:0000313" key="3">
    <source>
        <dbReference type="EMBL" id="MPL77172.1"/>
    </source>
</evidence>
<feature type="domain" description="Dihydroorotate dehydrogenase electron transfer subunit iron-sulphur cluster binding" evidence="2">
    <location>
        <begin position="297"/>
        <end position="332"/>
    </location>
</feature>
<feature type="region of interest" description="Disordered" evidence="1">
    <location>
        <begin position="1"/>
        <end position="29"/>
    </location>
</feature>
<dbReference type="AlphaFoldDB" id="A0A644UE95"/>
<dbReference type="InterPro" id="IPR037117">
    <property type="entry name" value="Dihydroorotate_DH_ele_sf"/>
</dbReference>
<dbReference type="Gene3D" id="2.40.30.10">
    <property type="entry name" value="Translation factors"/>
    <property type="match status" value="1"/>
</dbReference>
<dbReference type="InterPro" id="IPR017938">
    <property type="entry name" value="Riboflavin_synthase-like_b-brl"/>
</dbReference>
<reference evidence="3" key="1">
    <citation type="submission" date="2019-08" db="EMBL/GenBank/DDBJ databases">
        <authorList>
            <person name="Kucharzyk K."/>
            <person name="Murdoch R.W."/>
            <person name="Higgins S."/>
            <person name="Loffler F."/>
        </authorList>
    </citation>
    <scope>NUCLEOTIDE SEQUENCE</scope>
</reference>
<dbReference type="PANTHER" id="PTHR43513:SF3">
    <property type="entry name" value="DIHYDROOROTATE DEHYDROGENASE B (NAD(+)), ELECTRON TRANSFER SUBUNIT-RELATED"/>
    <property type="match status" value="1"/>
</dbReference>
<dbReference type="Gene3D" id="2.10.240.10">
    <property type="entry name" value="Dihydroorotate dehydrogenase, electron transfer subunit"/>
    <property type="match status" value="1"/>
</dbReference>
<evidence type="ECO:0000256" key="1">
    <source>
        <dbReference type="SAM" id="MobiDB-lite"/>
    </source>
</evidence>
<dbReference type="EMBL" id="VSSQ01000104">
    <property type="protein sequence ID" value="MPL77172.1"/>
    <property type="molecule type" value="Genomic_DNA"/>
</dbReference>
<evidence type="ECO:0000259" key="2">
    <source>
        <dbReference type="Pfam" id="PF10418"/>
    </source>
</evidence>
<dbReference type="SUPFAM" id="SSF52343">
    <property type="entry name" value="Ferredoxin reductase-like, C-terminal NADP-linked domain"/>
    <property type="match status" value="1"/>
</dbReference>
<dbReference type="InterPro" id="IPR050353">
    <property type="entry name" value="PyrK_electron_transfer"/>
</dbReference>
<protein>
    <submittedName>
        <fullName evidence="3">Dihydroorotate dehydrogenase B (NAD(+)), electron transfer subunit</fullName>
    </submittedName>
</protein>
<sequence length="338" mass="35355">MAPGASAVATIPVPKLDRPGPSPDNADKKPMMRQFNAPVVFNQVVSQGWKLLAFSWPEGLTPPIPGQFFTFNPQGLQAGEAGLLRRPLAFAFFGRGLAFALYQIRGKATQALAAFAEGGSLDLIAPLGNSFPQPLADEQVFLAGGGIGIGPLLYLRSSFHGVEAAGAGVSILPSRTGKLFLGFRSASQIPSFTLAAERWEKQNQEANGAARHPKPYRQPVLAGLADLQLCLDQAFIATDDGSKGFKGTVVDALLQDSAQTAPIATATRIYACGPTPMLSALDALALERGSPAHLSAEQWMACGVGACQGCVLPARAGGYLRACADGPVFPQGAILWKA</sequence>
<dbReference type="InterPro" id="IPR039261">
    <property type="entry name" value="FNR_nucleotide-bd"/>
</dbReference>
<dbReference type="Gene3D" id="3.40.50.80">
    <property type="entry name" value="Nucleotide-binding domain of ferredoxin-NADP reductase (FNR) module"/>
    <property type="match status" value="1"/>
</dbReference>
<organism evidence="3">
    <name type="scientific">bioreactor metagenome</name>
    <dbReference type="NCBI Taxonomy" id="1076179"/>
    <lineage>
        <taxon>unclassified sequences</taxon>
        <taxon>metagenomes</taxon>
        <taxon>ecological metagenomes</taxon>
    </lineage>
</organism>
<accession>A0A644UE95</accession>
<proteinExistence type="predicted"/>